<dbReference type="Proteomes" id="UP001385951">
    <property type="component" value="Unassembled WGS sequence"/>
</dbReference>
<feature type="region of interest" description="Disordered" evidence="1">
    <location>
        <begin position="429"/>
        <end position="686"/>
    </location>
</feature>
<comment type="caution">
    <text evidence="2">The sequence shown here is derived from an EMBL/GenBank/DDBJ whole genome shotgun (WGS) entry which is preliminary data.</text>
</comment>
<feature type="compositionally biased region" description="Polar residues" evidence="1">
    <location>
        <begin position="433"/>
        <end position="443"/>
    </location>
</feature>
<reference evidence="2 3" key="1">
    <citation type="submission" date="2022-09" db="EMBL/GenBank/DDBJ databases">
        <authorList>
            <person name="Palmer J.M."/>
        </authorList>
    </citation>
    <scope>NUCLEOTIDE SEQUENCE [LARGE SCALE GENOMIC DNA]</scope>
    <source>
        <strain evidence="2 3">DSM 7382</strain>
    </source>
</reference>
<feature type="compositionally biased region" description="Basic residues" evidence="1">
    <location>
        <begin position="356"/>
        <end position="367"/>
    </location>
</feature>
<evidence type="ECO:0000313" key="2">
    <source>
        <dbReference type="EMBL" id="KAK7693089.1"/>
    </source>
</evidence>
<protein>
    <submittedName>
        <fullName evidence="2">Uncharacterized protein</fullName>
    </submittedName>
</protein>
<feature type="region of interest" description="Disordered" evidence="1">
    <location>
        <begin position="208"/>
        <end position="227"/>
    </location>
</feature>
<feature type="compositionally biased region" description="Basic residues" evidence="1">
    <location>
        <begin position="585"/>
        <end position="596"/>
    </location>
</feature>
<feature type="compositionally biased region" description="Basic and acidic residues" evidence="1">
    <location>
        <begin position="532"/>
        <end position="547"/>
    </location>
</feature>
<feature type="region of interest" description="Disordered" evidence="1">
    <location>
        <begin position="815"/>
        <end position="847"/>
    </location>
</feature>
<feature type="compositionally biased region" description="Low complexity" evidence="1">
    <location>
        <begin position="324"/>
        <end position="341"/>
    </location>
</feature>
<sequence length="1094" mass="120877">MDFIRSVFVLSSPENAATGEKIVKMLERISTSEWEPTAAKILETLAASNISFPQPFSITEIIAAGQPKPSDRLYVDDKGFCANVVIEDDVYESLEVPYDTISDIYLSFQSTDTQRPPHLVVSVHSGAVPLIGTKPMSQIESAEEYIVEFSIERDKFPIFRQAVISRGLGNRIQTQMHRKQSIADKPAVLEVDSDGKLLGKDERYENLSQFYGTNDPSDEKSSTPDEDPIVTNAVQVTSSPQPKLNHTTPRENRVSDSSDQPSDSQVISARVARCRSDSKSLRRPTRTFSQQLRDAAFGTSDEELSELEWTQDPKQIEKTLANEAKPNSKTKPTKSTKATTKVILDSDDDVIEPKRPPRAKPARKLAVRKSTMLSDDEIENSSPLAAKNATLARRAQTAVTSITPPIRPASISFPKVQTMEQSVRTAQAKLAVTKSSNTPNVSPMPSDLPNAPATPIQPAVSVAKKELRKRPAKPIPQAKAALQKPRSDSPAPVSSPAAPPHSVKARLRKKDGTPAEPLKAKPPPVLKRKRNDKTEKENEQQEMHPDSDQPPAKKLKTLAANDEDLTPRSTDTLTLRPPQKASARPPKRYKGKKRRGSFSSDLPSHLIDYDAIPDNPSTTMVEDTPSPKPIPKSKKPMSVKPKKANKKLTKQTEDQLQSLDDLDIVPVPAAPPIKPKTRSKKPVQQVTKPVVAEVLPVLNDVAKESRVEDVKPSPEPERKQPARQVRTKSTTRINVMAKAKPARESSASLNPFTEDEPKAIEEQFDFGTSIDLDTIDIAQVPDDPIDPILPEEPVTAAIELANRPDKVDYQKTKAQVSANDDSGREDITSQTHLHQSRAIPSTKPQEIESDVTMIDLTMDDSPPKPKRVKEYLAVQSSSTETPTRGILKNVADRRTLIDQNKTSVKFLDIRQKQEPPLIGMPLAKHVSSRRTFAAPNKPIRMPSPELVDSGLDVAKRKSKVSPDMEEITVVLNQLGDAVLRRITGKFDNVRAQSNANKDRLLLNAVNDLERMHAQSIERFNLLIGLEAEYSSFGRDLKHTLDDVLKTSVSANDDLKGMLEKHDRSFLAGKVPQSLFTGGMPEHIKRVQGAAVVRR</sequence>
<feature type="compositionally biased region" description="Basic residues" evidence="1">
    <location>
        <begin position="631"/>
        <end position="649"/>
    </location>
</feature>
<evidence type="ECO:0000256" key="1">
    <source>
        <dbReference type="SAM" id="MobiDB-lite"/>
    </source>
</evidence>
<evidence type="ECO:0000313" key="3">
    <source>
        <dbReference type="Proteomes" id="UP001385951"/>
    </source>
</evidence>
<gene>
    <name evidence="2" type="ORF">QCA50_002654</name>
</gene>
<feature type="compositionally biased region" description="Basic and acidic residues" evidence="1">
    <location>
        <begin position="702"/>
        <end position="720"/>
    </location>
</feature>
<feature type="region of interest" description="Disordered" evidence="1">
    <location>
        <begin position="233"/>
        <end position="381"/>
    </location>
</feature>
<proteinExistence type="predicted"/>
<name>A0AAW0GMM2_9APHY</name>
<feature type="compositionally biased region" description="Polar residues" evidence="1">
    <location>
        <begin position="828"/>
        <end position="844"/>
    </location>
</feature>
<keyword evidence="3" id="KW-1185">Reference proteome</keyword>
<feature type="region of interest" description="Disordered" evidence="1">
    <location>
        <begin position="702"/>
        <end position="756"/>
    </location>
</feature>
<feature type="compositionally biased region" description="Polar residues" evidence="1">
    <location>
        <begin position="233"/>
        <end position="247"/>
    </location>
</feature>
<accession>A0AAW0GMM2</accession>
<dbReference type="EMBL" id="JASBNA010000003">
    <property type="protein sequence ID" value="KAK7693089.1"/>
    <property type="molecule type" value="Genomic_DNA"/>
</dbReference>
<dbReference type="AlphaFoldDB" id="A0AAW0GMM2"/>
<feature type="compositionally biased region" description="Low complexity" evidence="1">
    <location>
        <begin position="488"/>
        <end position="502"/>
    </location>
</feature>
<organism evidence="2 3">
    <name type="scientific">Cerrena zonata</name>
    <dbReference type="NCBI Taxonomy" id="2478898"/>
    <lineage>
        <taxon>Eukaryota</taxon>
        <taxon>Fungi</taxon>
        <taxon>Dikarya</taxon>
        <taxon>Basidiomycota</taxon>
        <taxon>Agaricomycotina</taxon>
        <taxon>Agaricomycetes</taxon>
        <taxon>Polyporales</taxon>
        <taxon>Cerrenaceae</taxon>
        <taxon>Cerrena</taxon>
    </lineage>
</organism>